<evidence type="ECO:0000256" key="11">
    <source>
        <dbReference type="ARBA" id="ARBA00023303"/>
    </source>
</evidence>
<evidence type="ECO:0000256" key="9">
    <source>
        <dbReference type="ARBA" id="ARBA00023065"/>
    </source>
</evidence>
<evidence type="ECO:0000256" key="4">
    <source>
        <dbReference type="ARBA" id="ARBA00022692"/>
    </source>
</evidence>
<dbReference type="GO" id="GO:0001508">
    <property type="term" value="P:action potential"/>
    <property type="evidence" value="ECO:0007669"/>
    <property type="project" value="TreeGrafter"/>
</dbReference>
<evidence type="ECO:0000256" key="1">
    <source>
        <dbReference type="ARBA" id="ARBA00004141"/>
    </source>
</evidence>
<feature type="transmembrane region" description="Helical" evidence="12">
    <location>
        <begin position="181"/>
        <end position="202"/>
    </location>
</feature>
<dbReference type="GO" id="GO:0008076">
    <property type="term" value="C:voltage-gated potassium channel complex"/>
    <property type="evidence" value="ECO:0007669"/>
    <property type="project" value="InterPro"/>
</dbReference>
<reference evidence="14 15" key="1">
    <citation type="submission" date="2017-02" db="EMBL/GenBank/DDBJ databases">
        <authorList>
            <person name="Peterson S.W."/>
        </authorList>
    </citation>
    <scope>NUCLEOTIDE SEQUENCE [LARGE SCALE GENOMIC DNA]</scope>
    <source>
        <strain evidence="14 15">CECT 9189</strain>
    </source>
</reference>
<evidence type="ECO:0000256" key="5">
    <source>
        <dbReference type="ARBA" id="ARBA00022826"/>
    </source>
</evidence>
<keyword evidence="5" id="KW-0631">Potassium channel</keyword>
<keyword evidence="3" id="KW-0633">Potassium transport</keyword>
<evidence type="ECO:0000256" key="10">
    <source>
        <dbReference type="ARBA" id="ARBA00023136"/>
    </source>
</evidence>
<dbReference type="AlphaFoldDB" id="A0A1T4KZL6"/>
<evidence type="ECO:0000256" key="3">
    <source>
        <dbReference type="ARBA" id="ARBA00022538"/>
    </source>
</evidence>
<feature type="transmembrane region" description="Helical" evidence="12">
    <location>
        <begin position="240"/>
        <end position="262"/>
    </location>
</feature>
<keyword evidence="11 14" id="KW-0407">Ion channel</keyword>
<keyword evidence="6" id="KW-0851">Voltage-gated channel</keyword>
<gene>
    <name evidence="14" type="ORF">CZ814_00272</name>
</gene>
<dbReference type="PANTHER" id="PTHR11537:SF254">
    <property type="entry name" value="POTASSIUM VOLTAGE-GATED CHANNEL PROTEIN SHAB"/>
    <property type="match status" value="1"/>
</dbReference>
<sequence length="303" mass="34258">MVIFKPINYAPQTLKYYVGVLSVNKYNLIMTKLPLTPRQRLYQIIFGTSTRFGQWFDIALIVAIVSSEIILIISSVASIESQYSHLLIIAEWSFTILFTIEYVLRLYCSPRPFAYMRSFYGVIDLMAILPAYIAFLIPGSNYLLIIRLIRVLRIFRVLKLARFLQDSNILLRSLRHAQRKIFVFFSSVLILVTVFGSLMFIIEGPANGFTSIPKSIYWAIVTITTVGYGDIVPHTVMGKALASLTMLLGYSILAVPTGIITAELNQEIKTRRGLIRCPNCATSGHEMDAEYCKKCGTKLPETL</sequence>
<dbReference type="GO" id="GO:0005249">
    <property type="term" value="F:voltage-gated potassium channel activity"/>
    <property type="evidence" value="ECO:0007669"/>
    <property type="project" value="InterPro"/>
</dbReference>
<organism evidence="14 15">
    <name type="scientific">Photobacterium toruni</name>
    <dbReference type="NCBI Taxonomy" id="1935446"/>
    <lineage>
        <taxon>Bacteria</taxon>
        <taxon>Pseudomonadati</taxon>
        <taxon>Pseudomonadota</taxon>
        <taxon>Gammaproteobacteria</taxon>
        <taxon>Vibrionales</taxon>
        <taxon>Vibrionaceae</taxon>
        <taxon>Photobacterium</taxon>
    </lineage>
</organism>
<name>A0A1T4KZL6_9GAMM</name>
<dbReference type="InterPro" id="IPR005821">
    <property type="entry name" value="Ion_trans_dom"/>
</dbReference>
<evidence type="ECO:0000256" key="6">
    <source>
        <dbReference type="ARBA" id="ARBA00022882"/>
    </source>
</evidence>
<evidence type="ECO:0000313" key="14">
    <source>
        <dbReference type="EMBL" id="SJZ47879.1"/>
    </source>
</evidence>
<feature type="transmembrane region" description="Helical" evidence="12">
    <location>
        <begin position="58"/>
        <end position="79"/>
    </location>
</feature>
<evidence type="ECO:0000256" key="12">
    <source>
        <dbReference type="SAM" id="Phobius"/>
    </source>
</evidence>
<dbReference type="PRINTS" id="PR00169">
    <property type="entry name" value="KCHANNEL"/>
</dbReference>
<evidence type="ECO:0000256" key="2">
    <source>
        <dbReference type="ARBA" id="ARBA00022448"/>
    </source>
</evidence>
<proteinExistence type="predicted"/>
<dbReference type="Proteomes" id="UP000191116">
    <property type="component" value="Unassembled WGS sequence"/>
</dbReference>
<keyword evidence="2" id="KW-0813">Transport</keyword>
<feature type="domain" description="Ion transport" evidence="13">
    <location>
        <begin position="54"/>
        <end position="269"/>
    </location>
</feature>
<dbReference type="PANTHER" id="PTHR11537">
    <property type="entry name" value="VOLTAGE-GATED POTASSIUM CHANNEL"/>
    <property type="match status" value="1"/>
</dbReference>
<dbReference type="SUPFAM" id="SSF81324">
    <property type="entry name" value="Voltage-gated potassium channels"/>
    <property type="match status" value="1"/>
</dbReference>
<dbReference type="InterPro" id="IPR028325">
    <property type="entry name" value="VG_K_chnl"/>
</dbReference>
<evidence type="ECO:0000256" key="8">
    <source>
        <dbReference type="ARBA" id="ARBA00022989"/>
    </source>
</evidence>
<accession>A0A1T4KZL6</accession>
<keyword evidence="4 12" id="KW-0812">Transmembrane</keyword>
<dbReference type="InterPro" id="IPR027359">
    <property type="entry name" value="Volt_channel_dom_sf"/>
</dbReference>
<protein>
    <submittedName>
        <fullName evidence="14">Cyclic nucleotide-gated potassium channel</fullName>
    </submittedName>
</protein>
<keyword evidence="8 12" id="KW-1133">Transmembrane helix</keyword>
<dbReference type="Gene3D" id="1.20.120.350">
    <property type="entry name" value="Voltage-gated potassium channels. Chain C"/>
    <property type="match status" value="1"/>
</dbReference>
<evidence type="ECO:0000313" key="15">
    <source>
        <dbReference type="Proteomes" id="UP000191116"/>
    </source>
</evidence>
<feature type="transmembrane region" description="Helical" evidence="12">
    <location>
        <begin position="85"/>
        <end position="107"/>
    </location>
</feature>
<keyword evidence="7" id="KW-0630">Potassium</keyword>
<dbReference type="EMBL" id="FUWP01000001">
    <property type="protein sequence ID" value="SJZ47879.1"/>
    <property type="molecule type" value="Genomic_DNA"/>
</dbReference>
<dbReference type="Pfam" id="PF00520">
    <property type="entry name" value="Ion_trans"/>
    <property type="match status" value="1"/>
</dbReference>
<comment type="subcellular location">
    <subcellularLocation>
        <location evidence="1">Membrane</location>
        <topology evidence="1">Multi-pass membrane protein</topology>
    </subcellularLocation>
</comment>
<keyword evidence="9" id="KW-0406">Ion transport</keyword>
<evidence type="ECO:0000259" key="13">
    <source>
        <dbReference type="Pfam" id="PF00520"/>
    </source>
</evidence>
<keyword evidence="10 12" id="KW-0472">Membrane</keyword>
<dbReference type="Gene3D" id="1.10.287.70">
    <property type="match status" value="1"/>
</dbReference>
<evidence type="ECO:0000256" key="7">
    <source>
        <dbReference type="ARBA" id="ARBA00022958"/>
    </source>
</evidence>